<dbReference type="GeneID" id="7804548"/>
<proteinExistence type="predicted"/>
<sequence length="118" mass="13310">MCFGHGHWLSRPRIFCSFSSFSCLSPFVVAFRRIRRSLQRLKHVTDSTKTREGHKQGCTTGEGVVRLLNKHFRALALPEKGGGCLCLMNIHRLLMCTLLFPSELSTTPTSLRAHTYCG</sequence>
<dbReference type="EMBL" id="EU660574">
    <property type="protein sequence ID" value="ACC86809.1"/>
    <property type="molecule type" value="Genomic_DNA"/>
</dbReference>
<dbReference type="AlphaFoldDB" id="C3RYQ3"/>
<accession>C3RYQ3</accession>
<gene>
    <name evidence="1" type="primary">ORF118</name>
    <name evidence="1" type="ORF">MeaeMp52</name>
</gene>
<dbReference type="RefSeq" id="YP_002860286.1">
    <property type="nucleotide sequence ID" value="NC_012651.1"/>
</dbReference>
<organism evidence="1">
    <name type="scientific">Nothoceros aenigmaticus</name>
    <dbReference type="NCBI Taxonomy" id="13813"/>
    <lineage>
        <taxon>Eukaryota</taxon>
        <taxon>Viridiplantae</taxon>
        <taxon>Streptophyta</taxon>
        <taxon>Embryophyta</taxon>
        <taxon>Anthocerotophyta</taxon>
        <taxon>Anthocerotopsida</taxon>
        <taxon>Dendrocerotidae</taxon>
        <taxon>Dendrocerotales</taxon>
        <taxon>Dendrocerotaceae</taxon>
        <taxon>Dendrocerotoideae</taxon>
        <taxon>Nothoceros</taxon>
    </lineage>
</organism>
<evidence type="ECO:0000313" key="1">
    <source>
        <dbReference type="EMBL" id="ACC86809.1"/>
    </source>
</evidence>
<geneLocation type="mitochondrion" evidence="1"/>
<name>C3RYQ3_9EMBR</name>
<reference evidence="1" key="1">
    <citation type="journal article" date="2009" name="J. Mol. Evol.">
        <title>The complete mitochondrial genome sequence of the hornwort Megaceros aenigmaticus shows a mixed mode of conservative yet dynamic evolution in early land plant mitochondrial genomes.</title>
        <authorList>
            <person name="Li L."/>
            <person name="Wang B."/>
            <person name="Liu Y."/>
            <person name="Qiu Y.L."/>
        </authorList>
    </citation>
    <scope>NUCLEOTIDE SEQUENCE</scope>
</reference>
<keyword evidence="1" id="KW-0496">Mitochondrion</keyword>
<protein>
    <submittedName>
        <fullName evidence="1">Uncharacterized protein ORF118</fullName>
    </submittedName>
</protein>